<gene>
    <name evidence="3" type="ORF">VM1G_08093</name>
</gene>
<dbReference type="AlphaFoldDB" id="A0A194W6Y0"/>
<proteinExistence type="predicted"/>
<dbReference type="EMBL" id="CM003105">
    <property type="protein sequence ID" value="KUI71838.1"/>
    <property type="molecule type" value="Genomic_DNA"/>
</dbReference>
<keyword evidence="4" id="KW-1185">Reference proteome</keyword>
<organism evidence="3 4">
    <name type="scientific">Cytospora mali</name>
    <name type="common">Apple Valsa canker fungus</name>
    <name type="synonym">Valsa mali</name>
    <dbReference type="NCBI Taxonomy" id="578113"/>
    <lineage>
        <taxon>Eukaryota</taxon>
        <taxon>Fungi</taxon>
        <taxon>Dikarya</taxon>
        <taxon>Ascomycota</taxon>
        <taxon>Pezizomycotina</taxon>
        <taxon>Sordariomycetes</taxon>
        <taxon>Sordariomycetidae</taxon>
        <taxon>Diaporthales</taxon>
        <taxon>Cytosporaceae</taxon>
        <taxon>Cytospora</taxon>
    </lineage>
</organism>
<feature type="transmembrane region" description="Helical" evidence="1">
    <location>
        <begin position="251"/>
        <end position="269"/>
    </location>
</feature>
<name>A0A194W6Y0_CYTMA</name>
<dbReference type="OrthoDB" id="5405781at2759"/>
<keyword evidence="1" id="KW-0472">Membrane</keyword>
<keyword evidence="1" id="KW-0812">Transmembrane</keyword>
<sequence length="434" mass="49328">MAIGREGNVKWVDGLRGIASALVVLTHLARAWDGELFGSTSSEDAPPRLLQLPYLRILIQGRIGVTIFAFVTGYVCALKPIKLCRQGNQEAALASISKSALRRIPRLVLPAAAATAVSWVMAEMGLYAVAKHQDSWWIDVQSSRRIAYLGEAFRNLVYNIVTTWTRSTNEYDNNQWTLLPLLKGSIWVYAFMVATAYIKPRFRMLASFGLWVYFYCASDSAFGMQFFWGTLIADMQNHPPTTQIIADRPRLCRVLSFMLVFIGLTFASFPEGHAEWMTWSRILLDIMKAILPDNPDFPRFGSGIGLEFIALGILLSPWLQRVLSSRYLLFLGRMSFAVYLLHGPLMKSTLVWMLYGVQVLPDHENDQGEMVITRLKYPGNITLIAWQLVWLPMVYGIAHLWMAYVDPWCDRMTNRLVEYVRLEATEKPSILPAR</sequence>
<dbReference type="InterPro" id="IPR002656">
    <property type="entry name" value="Acyl_transf_3_dom"/>
</dbReference>
<dbReference type="InterPro" id="IPR050879">
    <property type="entry name" value="Acyltransferase_3"/>
</dbReference>
<dbReference type="SMR" id="A0A194W6Y0"/>
<feature type="transmembrane region" description="Helical" evidence="1">
    <location>
        <begin position="55"/>
        <end position="77"/>
    </location>
</feature>
<dbReference type="PANTHER" id="PTHR23028:SF128">
    <property type="entry name" value="ACYLTRANSFERASE 3 DOMAIN-CONTAINING PROTEIN"/>
    <property type="match status" value="1"/>
</dbReference>
<feature type="transmembrane region" description="Helical" evidence="1">
    <location>
        <begin position="176"/>
        <end position="198"/>
    </location>
</feature>
<evidence type="ECO:0000313" key="4">
    <source>
        <dbReference type="Proteomes" id="UP000078559"/>
    </source>
</evidence>
<reference evidence="3" key="1">
    <citation type="submission" date="2014-12" db="EMBL/GenBank/DDBJ databases">
        <title>Genome Sequence of Valsa Canker Pathogens Uncovers a Specific Adaption of Colonization on Woody Bark.</title>
        <authorList>
            <person name="Yin Z."/>
            <person name="Liu H."/>
            <person name="Gao X."/>
            <person name="Li Z."/>
            <person name="Song N."/>
            <person name="Ke X."/>
            <person name="Dai Q."/>
            <person name="Wu Y."/>
            <person name="Sun Y."/>
            <person name="Xu J.-R."/>
            <person name="Kang Z.K."/>
            <person name="Wang L."/>
            <person name="Huang L."/>
        </authorList>
    </citation>
    <scope>NUCLEOTIDE SEQUENCE [LARGE SCALE GENOMIC DNA]</scope>
    <source>
        <strain evidence="3">03-8</strain>
    </source>
</reference>
<accession>A0A194W6Y0</accession>
<dbReference type="PANTHER" id="PTHR23028">
    <property type="entry name" value="ACETYLTRANSFERASE"/>
    <property type="match status" value="1"/>
</dbReference>
<evidence type="ECO:0000259" key="2">
    <source>
        <dbReference type="Pfam" id="PF01757"/>
    </source>
</evidence>
<protein>
    <recommendedName>
        <fullName evidence="2">Acyltransferase 3 domain-containing protein</fullName>
    </recommendedName>
</protein>
<dbReference type="GO" id="GO:0016747">
    <property type="term" value="F:acyltransferase activity, transferring groups other than amino-acyl groups"/>
    <property type="evidence" value="ECO:0007669"/>
    <property type="project" value="InterPro"/>
</dbReference>
<evidence type="ECO:0000256" key="1">
    <source>
        <dbReference type="SAM" id="Phobius"/>
    </source>
</evidence>
<dbReference type="Proteomes" id="UP000078559">
    <property type="component" value="Chromosome 8"/>
</dbReference>
<feature type="transmembrane region" description="Helical" evidence="1">
    <location>
        <begin position="297"/>
        <end position="315"/>
    </location>
</feature>
<evidence type="ECO:0000313" key="3">
    <source>
        <dbReference type="EMBL" id="KUI71838.1"/>
    </source>
</evidence>
<dbReference type="Pfam" id="PF01757">
    <property type="entry name" value="Acyl_transf_3"/>
    <property type="match status" value="1"/>
</dbReference>
<feature type="transmembrane region" description="Helical" evidence="1">
    <location>
        <begin position="384"/>
        <end position="405"/>
    </location>
</feature>
<feature type="domain" description="Acyltransferase 3" evidence="2">
    <location>
        <begin position="10"/>
        <end position="347"/>
    </location>
</feature>
<keyword evidence="1" id="KW-1133">Transmembrane helix</keyword>